<name>A0A8B6HFP9_MYTGA</name>
<dbReference type="Gene3D" id="3.60.10.10">
    <property type="entry name" value="Endonuclease/exonuclease/phosphatase"/>
    <property type="match status" value="1"/>
</dbReference>
<keyword evidence="3" id="KW-1185">Reference proteome</keyword>
<dbReference type="PANTHER" id="PTHR19446">
    <property type="entry name" value="REVERSE TRANSCRIPTASES"/>
    <property type="match status" value="1"/>
</dbReference>
<dbReference type="AlphaFoldDB" id="A0A8B6HFP9"/>
<proteinExistence type="predicted"/>
<dbReference type="PROSITE" id="PS50878">
    <property type="entry name" value="RT_POL"/>
    <property type="match status" value="1"/>
</dbReference>
<dbReference type="InterPro" id="IPR036691">
    <property type="entry name" value="Endo/exonu/phosph_ase_sf"/>
</dbReference>
<dbReference type="Proteomes" id="UP000596742">
    <property type="component" value="Unassembled WGS sequence"/>
</dbReference>
<dbReference type="EMBL" id="UYJE01009965">
    <property type="protein sequence ID" value="VDI78458.1"/>
    <property type="molecule type" value="Genomic_DNA"/>
</dbReference>
<dbReference type="OrthoDB" id="7476844at2759"/>
<dbReference type="Pfam" id="PF14529">
    <property type="entry name" value="Exo_endo_phos_2"/>
    <property type="match status" value="1"/>
</dbReference>
<feature type="domain" description="Reverse transcriptase" evidence="1">
    <location>
        <begin position="445"/>
        <end position="685"/>
    </location>
</feature>
<evidence type="ECO:0000313" key="3">
    <source>
        <dbReference type="Proteomes" id="UP000596742"/>
    </source>
</evidence>
<evidence type="ECO:0000313" key="2">
    <source>
        <dbReference type="EMBL" id="VDI78458.1"/>
    </source>
</evidence>
<dbReference type="InterPro" id="IPR005135">
    <property type="entry name" value="Endo/exonuclease/phosphatase"/>
</dbReference>
<accession>A0A8B6HFP9</accession>
<dbReference type="InterPro" id="IPR000477">
    <property type="entry name" value="RT_dom"/>
</dbReference>
<organism evidence="2 3">
    <name type="scientific">Mytilus galloprovincialis</name>
    <name type="common">Mediterranean mussel</name>
    <dbReference type="NCBI Taxonomy" id="29158"/>
    <lineage>
        <taxon>Eukaryota</taxon>
        <taxon>Metazoa</taxon>
        <taxon>Spiralia</taxon>
        <taxon>Lophotrochozoa</taxon>
        <taxon>Mollusca</taxon>
        <taxon>Bivalvia</taxon>
        <taxon>Autobranchia</taxon>
        <taxon>Pteriomorphia</taxon>
        <taxon>Mytilida</taxon>
        <taxon>Mytiloidea</taxon>
        <taxon>Mytilidae</taxon>
        <taxon>Mytilinae</taxon>
        <taxon>Mytilus</taxon>
    </lineage>
</organism>
<comment type="caution">
    <text evidence="2">The sequence shown here is derived from an EMBL/GenBank/DDBJ whole genome shotgun (WGS) entry which is preliminary data.</text>
</comment>
<dbReference type="SUPFAM" id="SSF56219">
    <property type="entry name" value="DNase I-like"/>
    <property type="match status" value="1"/>
</dbReference>
<sequence length="685" mass="79092">MPRGFGGVAILWNKAIDKYIKPITDGSTRIQCVELLTSKPTVIMSVYLPTKSTTDSKIIFDDCIDQLYEIVQKYKETHDIVIGGDFNEDIVKETNNSKRKIALLEFMKECKLKQQTIKGPTFINTSGADISEIDYFLHSNIELQPSKRITDHPVNVSDHHPILLQMQCYLIQHAQQTSNNQKLKIKWEKLDKQQYTDIISKEIIKYSDMLENDNESIDQIIKDTTNLMSETAKKVSKQKTYGKNKLKLNIWNKEIADALKANKQAYKIWKDNGRPMNIDHPLIIEKKLTRKTFRTEIRNEELRRKHNERNILIHSNSGDKNLFYKLIRKQRQNGNTFINDLNVDGETFERDDILSGWHTHFKKLAIPTEHPSFNYQHLQLCEMDYDTILEISRQFTSKEVSLDIIQKAIKSINKGKAEDIYGVSIENYLYGGDLFLKFLHKLINTMFQKRLIPDFIKMGLLSPVYKNKGDKSYSKNYRGIVVLPILLKIIEYILRDDLRKHSLDLQSILQRGFTANASPLNAAIIVEEVYREYMDKKSPFLIALLDAKSAFDVVVLKMLLRKVHFTDVNPATWILIDEIHKNTEACVKWANDYSEKFPVLQGVKQRGLLSADLYKIYIEDLLHNFENVAQGCTIGETSVNAIACADDVALMSESPAELQLLINIAAEYSQNHHYLLQPQKSVVLQ</sequence>
<reference evidence="2" key="1">
    <citation type="submission" date="2018-11" db="EMBL/GenBank/DDBJ databases">
        <authorList>
            <person name="Alioto T."/>
            <person name="Alioto T."/>
        </authorList>
    </citation>
    <scope>NUCLEOTIDE SEQUENCE</scope>
</reference>
<dbReference type="Pfam" id="PF00078">
    <property type="entry name" value="RVT_1"/>
    <property type="match status" value="1"/>
</dbReference>
<protein>
    <recommendedName>
        <fullName evidence="1">Reverse transcriptase domain-containing protein</fullName>
    </recommendedName>
</protein>
<evidence type="ECO:0000259" key="1">
    <source>
        <dbReference type="PROSITE" id="PS50878"/>
    </source>
</evidence>
<dbReference type="GO" id="GO:0003824">
    <property type="term" value="F:catalytic activity"/>
    <property type="evidence" value="ECO:0007669"/>
    <property type="project" value="InterPro"/>
</dbReference>
<gene>
    <name evidence="2" type="ORF">MGAL_10B065278</name>
</gene>